<dbReference type="InterPro" id="IPR031311">
    <property type="entry name" value="CHIT_BIND_RR_consensus"/>
</dbReference>
<reference evidence="5" key="1">
    <citation type="submission" date="2021-12" db="EMBL/GenBank/DDBJ databases">
        <authorList>
            <person name="King R."/>
        </authorList>
    </citation>
    <scope>NUCLEOTIDE SEQUENCE</scope>
</reference>
<evidence type="ECO:0000313" key="5">
    <source>
        <dbReference type="EMBL" id="CAH0627176.1"/>
    </source>
</evidence>
<protein>
    <submittedName>
        <fullName evidence="5">Uncharacterized protein</fullName>
    </submittedName>
</protein>
<dbReference type="OrthoDB" id="7363665at2759"/>
<accession>A0A9P0FZP7</accession>
<gene>
    <name evidence="5" type="ORF">CINC_LOCUS12592</name>
</gene>
<dbReference type="PANTHER" id="PTHR10380:SF218">
    <property type="entry name" value="ADULT CUTICLE PROTEIN 65AA-RELATED"/>
    <property type="match status" value="1"/>
</dbReference>
<dbReference type="AlphaFoldDB" id="A0A9P0FZP7"/>
<dbReference type="GO" id="GO:0062129">
    <property type="term" value="C:chitin-based extracellular matrix"/>
    <property type="evidence" value="ECO:0007669"/>
    <property type="project" value="TreeGrafter"/>
</dbReference>
<dbReference type="InterPro" id="IPR000618">
    <property type="entry name" value="Insect_cuticle"/>
</dbReference>
<sequence>MKLFVVLCLVSVAVALPASRTYSPDNAEILKYDNDNIGLGNYRFAYEQSDGTGQEQEGRLINEGQENESLAVTGSFTWIGADGVKYRITYKADENGYQPEIEQGPGGGIPPAVVASLLG</sequence>
<dbReference type="GO" id="GO:0008010">
    <property type="term" value="F:structural constituent of chitin-based larval cuticle"/>
    <property type="evidence" value="ECO:0007669"/>
    <property type="project" value="TreeGrafter"/>
</dbReference>
<dbReference type="Proteomes" id="UP001154114">
    <property type="component" value="Chromosome 8"/>
</dbReference>
<evidence type="ECO:0000313" key="6">
    <source>
        <dbReference type="Proteomes" id="UP001154114"/>
    </source>
</evidence>
<dbReference type="EMBL" id="LR824011">
    <property type="protein sequence ID" value="CAH0627176.1"/>
    <property type="molecule type" value="Genomic_DNA"/>
</dbReference>
<keyword evidence="1 3" id="KW-0193">Cuticle</keyword>
<dbReference type="InterPro" id="IPR050468">
    <property type="entry name" value="Cuticle_Struct_Prot"/>
</dbReference>
<feature type="chain" id="PRO_5040473719" evidence="4">
    <location>
        <begin position="16"/>
        <end position="119"/>
    </location>
</feature>
<keyword evidence="2 4" id="KW-0732">Signal</keyword>
<evidence type="ECO:0000256" key="3">
    <source>
        <dbReference type="PROSITE-ProRule" id="PRU00497"/>
    </source>
</evidence>
<keyword evidence="6" id="KW-1185">Reference proteome</keyword>
<evidence type="ECO:0000256" key="4">
    <source>
        <dbReference type="SAM" id="SignalP"/>
    </source>
</evidence>
<name>A0A9P0FZP7_CHRIL</name>
<feature type="signal peptide" evidence="4">
    <location>
        <begin position="1"/>
        <end position="15"/>
    </location>
</feature>
<evidence type="ECO:0000256" key="1">
    <source>
        <dbReference type="ARBA" id="ARBA00022460"/>
    </source>
</evidence>
<dbReference type="PROSITE" id="PS51155">
    <property type="entry name" value="CHIT_BIND_RR_2"/>
    <property type="match status" value="1"/>
</dbReference>
<dbReference type="Pfam" id="PF00379">
    <property type="entry name" value="Chitin_bind_4"/>
    <property type="match status" value="1"/>
</dbReference>
<organism evidence="5 6">
    <name type="scientific">Chrysodeixis includens</name>
    <name type="common">Soybean looper</name>
    <name type="synonym">Pseudoplusia includens</name>
    <dbReference type="NCBI Taxonomy" id="689277"/>
    <lineage>
        <taxon>Eukaryota</taxon>
        <taxon>Metazoa</taxon>
        <taxon>Ecdysozoa</taxon>
        <taxon>Arthropoda</taxon>
        <taxon>Hexapoda</taxon>
        <taxon>Insecta</taxon>
        <taxon>Pterygota</taxon>
        <taxon>Neoptera</taxon>
        <taxon>Endopterygota</taxon>
        <taxon>Lepidoptera</taxon>
        <taxon>Glossata</taxon>
        <taxon>Ditrysia</taxon>
        <taxon>Noctuoidea</taxon>
        <taxon>Noctuidae</taxon>
        <taxon>Plusiinae</taxon>
        <taxon>Chrysodeixis</taxon>
    </lineage>
</organism>
<dbReference type="PRINTS" id="PR00947">
    <property type="entry name" value="CUTICLE"/>
</dbReference>
<proteinExistence type="predicted"/>
<evidence type="ECO:0000256" key="2">
    <source>
        <dbReference type="ARBA" id="ARBA00022729"/>
    </source>
</evidence>
<dbReference type="PANTHER" id="PTHR10380">
    <property type="entry name" value="CUTICLE PROTEIN"/>
    <property type="match status" value="1"/>
</dbReference>
<dbReference type="PROSITE" id="PS00233">
    <property type="entry name" value="CHIT_BIND_RR_1"/>
    <property type="match status" value="1"/>
</dbReference>